<accession>A0A830BZ54</accession>
<comment type="similarity">
    <text evidence="2 7">Belongs to the purine permeases (TC 2.A.7.14) family.</text>
</comment>
<evidence type="ECO:0000256" key="7">
    <source>
        <dbReference type="RuleBase" id="RU368015"/>
    </source>
</evidence>
<dbReference type="Pfam" id="PF16913">
    <property type="entry name" value="PUNUT"/>
    <property type="match status" value="1"/>
</dbReference>
<feature type="transmembrane region" description="Helical" evidence="7">
    <location>
        <begin position="287"/>
        <end position="312"/>
    </location>
</feature>
<dbReference type="PANTHER" id="PTHR31376">
    <property type="entry name" value="OS09G0467300 PROTEIN-RELATED"/>
    <property type="match status" value="1"/>
</dbReference>
<dbReference type="EMBL" id="BMAC01000317">
    <property type="protein sequence ID" value="GFP93497.1"/>
    <property type="molecule type" value="Genomic_DNA"/>
</dbReference>
<feature type="transmembrane region" description="Helical" evidence="7">
    <location>
        <begin position="151"/>
        <end position="173"/>
    </location>
</feature>
<evidence type="ECO:0000256" key="4">
    <source>
        <dbReference type="ARBA" id="ARBA00022692"/>
    </source>
</evidence>
<feature type="transmembrane region" description="Helical" evidence="7">
    <location>
        <begin position="344"/>
        <end position="364"/>
    </location>
</feature>
<keyword evidence="6 7" id="KW-0472">Membrane</keyword>
<dbReference type="InterPro" id="IPR030182">
    <property type="entry name" value="PUP_plant"/>
</dbReference>
<dbReference type="GO" id="GO:0015211">
    <property type="term" value="F:purine nucleoside transmembrane transporter activity"/>
    <property type="evidence" value="ECO:0007669"/>
    <property type="project" value="UniProtKB-UniRule"/>
</dbReference>
<evidence type="ECO:0000256" key="8">
    <source>
        <dbReference type="SAM" id="MobiDB-lite"/>
    </source>
</evidence>
<protein>
    <recommendedName>
        <fullName evidence="7">Probable purine permease</fullName>
    </recommendedName>
</protein>
<feature type="transmembrane region" description="Helical" evidence="7">
    <location>
        <begin position="210"/>
        <end position="230"/>
    </location>
</feature>
<evidence type="ECO:0000256" key="3">
    <source>
        <dbReference type="ARBA" id="ARBA00022448"/>
    </source>
</evidence>
<dbReference type="GO" id="GO:0005345">
    <property type="term" value="F:purine nucleobase transmembrane transporter activity"/>
    <property type="evidence" value="ECO:0007669"/>
    <property type="project" value="UniProtKB-UniRule"/>
</dbReference>
<keyword evidence="4 7" id="KW-0812">Transmembrane</keyword>
<reference evidence="9" key="1">
    <citation type="submission" date="2020-07" db="EMBL/GenBank/DDBJ databases">
        <title>Ethylene signaling mediates host invasion by parasitic plants.</title>
        <authorList>
            <person name="Yoshida S."/>
        </authorList>
    </citation>
    <scope>NUCLEOTIDE SEQUENCE</scope>
    <source>
        <strain evidence="9">Okayama</strain>
    </source>
</reference>
<feature type="region of interest" description="Disordered" evidence="8">
    <location>
        <begin position="1"/>
        <end position="23"/>
    </location>
</feature>
<evidence type="ECO:0000313" key="9">
    <source>
        <dbReference type="EMBL" id="GFP93497.1"/>
    </source>
</evidence>
<keyword evidence="3 7" id="KW-0813">Transport</keyword>
<gene>
    <name evidence="9" type="ORF">PHJA_001494100</name>
</gene>
<name>A0A830BZ54_9LAMI</name>
<feature type="transmembrane region" description="Helical" evidence="7">
    <location>
        <begin position="242"/>
        <end position="267"/>
    </location>
</feature>
<feature type="transmembrane region" description="Helical" evidence="7">
    <location>
        <begin position="180"/>
        <end position="198"/>
    </location>
</feature>
<sequence>MELSPLPSVGSHPKTEEDSSSYQNTFSLSLPISDSQSHESQTKNSPNSSKNYNLLLTINYTLLFVGSISSTLISKYYFIHKGSSKWVSTLVQSAGFPLLVLPIYLPFVFGCTKRRPFSRFTLQLLLMSTAVGVLLGVNNLLFSWGNAYLPVSTSALLISSQLAFNLILSVLIVKQKINFLNLNCVMLLTLSSVLLGLSSSHSKPPGLTQVKYWVGFFSTLGAGFLFALYLPVMETIYRKVYCYAMVVEMQLVMEMAATAFAATGMAVDHGFSDMRVESQVFDKGPVAYWLTIAGNLIVWQLCFMSTAGMVFLTTSLTSGICMTALMVVNVAGGVVVYGDEISGVKAVAAALCVWGFCSYLYGMYVKKKKRESE</sequence>
<organism evidence="9 10">
    <name type="scientific">Phtheirospermum japonicum</name>
    <dbReference type="NCBI Taxonomy" id="374723"/>
    <lineage>
        <taxon>Eukaryota</taxon>
        <taxon>Viridiplantae</taxon>
        <taxon>Streptophyta</taxon>
        <taxon>Embryophyta</taxon>
        <taxon>Tracheophyta</taxon>
        <taxon>Spermatophyta</taxon>
        <taxon>Magnoliopsida</taxon>
        <taxon>eudicotyledons</taxon>
        <taxon>Gunneridae</taxon>
        <taxon>Pentapetalae</taxon>
        <taxon>asterids</taxon>
        <taxon>lamiids</taxon>
        <taxon>Lamiales</taxon>
        <taxon>Orobanchaceae</taxon>
        <taxon>Orobanchaceae incertae sedis</taxon>
        <taxon>Phtheirospermum</taxon>
    </lineage>
</organism>
<evidence type="ECO:0000256" key="6">
    <source>
        <dbReference type="ARBA" id="ARBA00023136"/>
    </source>
</evidence>
<proteinExistence type="inferred from homology"/>
<evidence type="ECO:0000313" key="10">
    <source>
        <dbReference type="Proteomes" id="UP000653305"/>
    </source>
</evidence>
<dbReference type="SUPFAM" id="SSF103481">
    <property type="entry name" value="Multidrug resistance efflux transporter EmrE"/>
    <property type="match status" value="1"/>
</dbReference>
<evidence type="ECO:0000256" key="2">
    <source>
        <dbReference type="ARBA" id="ARBA00006213"/>
    </source>
</evidence>
<evidence type="ECO:0000256" key="5">
    <source>
        <dbReference type="ARBA" id="ARBA00022989"/>
    </source>
</evidence>
<feature type="transmembrane region" description="Helical" evidence="7">
    <location>
        <begin position="124"/>
        <end position="145"/>
    </location>
</feature>
<feature type="transmembrane region" description="Helical" evidence="7">
    <location>
        <begin position="52"/>
        <end position="74"/>
    </location>
</feature>
<dbReference type="GO" id="GO:0016020">
    <property type="term" value="C:membrane"/>
    <property type="evidence" value="ECO:0007669"/>
    <property type="project" value="UniProtKB-SubCell"/>
</dbReference>
<comment type="subcellular location">
    <subcellularLocation>
        <location evidence="1 7">Membrane</location>
        <topology evidence="1 7">Multi-pass membrane protein</topology>
    </subcellularLocation>
</comment>
<keyword evidence="10" id="KW-1185">Reference proteome</keyword>
<dbReference type="AlphaFoldDB" id="A0A830BZ54"/>
<dbReference type="OrthoDB" id="683622at2759"/>
<feature type="transmembrane region" description="Helical" evidence="7">
    <location>
        <begin position="319"/>
        <end position="338"/>
    </location>
</feature>
<comment type="caution">
    <text evidence="9">The sequence shown here is derived from an EMBL/GenBank/DDBJ whole genome shotgun (WGS) entry which is preliminary data.</text>
</comment>
<keyword evidence="5 7" id="KW-1133">Transmembrane helix</keyword>
<feature type="transmembrane region" description="Helical" evidence="7">
    <location>
        <begin position="94"/>
        <end position="112"/>
    </location>
</feature>
<evidence type="ECO:0000256" key="1">
    <source>
        <dbReference type="ARBA" id="ARBA00004141"/>
    </source>
</evidence>
<dbReference type="Proteomes" id="UP000653305">
    <property type="component" value="Unassembled WGS sequence"/>
</dbReference>
<dbReference type="InterPro" id="IPR037185">
    <property type="entry name" value="EmrE-like"/>
</dbReference>
<dbReference type="PANTHER" id="PTHR31376:SF3">
    <property type="entry name" value="PURINE PERMEASE 4-RELATED"/>
    <property type="match status" value="1"/>
</dbReference>